<evidence type="ECO:0000313" key="2">
    <source>
        <dbReference type="EMBL" id="MFD2674283.1"/>
    </source>
</evidence>
<gene>
    <name evidence="2" type="ORF">ACFSUQ_03075</name>
</gene>
<sequence>MQESQQWQALTQTVDALFGDTGCAWCEEQTHETLLPYLIEESAELVDAIETGRTADLREELGDVLFQVCFHAKLAERAGEFTLDDVLQELRDKIVRRNPHVFGPNPTREISEILELWHAAKAEEKQHRTSVLDGVAFGMPALALADKVIGKGEQVGVSAPNDEIVEADDAETAYGEALLNSVSAARAAGIDPEAALRRAVRRHAERIREAEQAAGN</sequence>
<protein>
    <submittedName>
        <fullName evidence="2">MazG family protein</fullName>
    </submittedName>
</protein>
<dbReference type="CDD" id="cd11528">
    <property type="entry name" value="NTP-PPase_MazG_Nterm"/>
    <property type="match status" value="1"/>
</dbReference>
<comment type="caution">
    <text evidence="2">The sequence shown here is derived from an EMBL/GenBank/DDBJ whole genome shotgun (WGS) entry which is preliminary data.</text>
</comment>
<dbReference type="RefSeq" id="WP_066057507.1">
    <property type="nucleotide sequence ID" value="NZ_JBHUNF010000001.1"/>
</dbReference>
<dbReference type="Proteomes" id="UP001597453">
    <property type="component" value="Unassembled WGS sequence"/>
</dbReference>
<dbReference type="SUPFAM" id="SSF101386">
    <property type="entry name" value="all-alpha NTP pyrophosphatases"/>
    <property type="match status" value="1"/>
</dbReference>
<evidence type="ECO:0000313" key="3">
    <source>
        <dbReference type="Proteomes" id="UP001597453"/>
    </source>
</evidence>
<proteinExistence type="predicted"/>
<dbReference type="EMBL" id="JBHUNF010000001">
    <property type="protein sequence ID" value="MFD2674283.1"/>
    <property type="molecule type" value="Genomic_DNA"/>
</dbReference>
<dbReference type="PANTHER" id="PTHR30522">
    <property type="entry name" value="NUCLEOSIDE TRIPHOSPHATE PYROPHOSPHOHYDROLASE"/>
    <property type="match status" value="1"/>
</dbReference>
<dbReference type="PANTHER" id="PTHR30522:SF0">
    <property type="entry name" value="NUCLEOSIDE TRIPHOSPHATE PYROPHOSPHOHYDROLASE"/>
    <property type="match status" value="1"/>
</dbReference>
<evidence type="ECO:0000259" key="1">
    <source>
        <dbReference type="Pfam" id="PF03819"/>
    </source>
</evidence>
<dbReference type="Gene3D" id="1.10.287.1080">
    <property type="entry name" value="MazG-like"/>
    <property type="match status" value="2"/>
</dbReference>
<keyword evidence="3" id="KW-1185">Reference proteome</keyword>
<name>A0ABW5RGX0_9MICO</name>
<dbReference type="Pfam" id="PF03819">
    <property type="entry name" value="MazG"/>
    <property type="match status" value="1"/>
</dbReference>
<dbReference type="InterPro" id="IPR048015">
    <property type="entry name" value="NTP-PPase_MazG-like_N"/>
</dbReference>
<organism evidence="2 3">
    <name type="scientific">Gulosibacter bifidus</name>
    <dbReference type="NCBI Taxonomy" id="272239"/>
    <lineage>
        <taxon>Bacteria</taxon>
        <taxon>Bacillati</taxon>
        <taxon>Actinomycetota</taxon>
        <taxon>Actinomycetes</taxon>
        <taxon>Micrococcales</taxon>
        <taxon>Microbacteriaceae</taxon>
        <taxon>Gulosibacter</taxon>
    </lineage>
</organism>
<feature type="domain" description="NTP pyrophosphohydrolase MazG-like" evidence="1">
    <location>
        <begin position="29"/>
        <end position="102"/>
    </location>
</feature>
<dbReference type="InterPro" id="IPR011551">
    <property type="entry name" value="NTP_PyrPHydrolase_MazG"/>
</dbReference>
<reference evidence="3" key="1">
    <citation type="journal article" date="2019" name="Int. J. Syst. Evol. Microbiol.">
        <title>The Global Catalogue of Microorganisms (GCM) 10K type strain sequencing project: providing services to taxonomists for standard genome sequencing and annotation.</title>
        <authorList>
            <consortium name="The Broad Institute Genomics Platform"/>
            <consortium name="The Broad Institute Genome Sequencing Center for Infectious Disease"/>
            <person name="Wu L."/>
            <person name="Ma J."/>
        </authorList>
    </citation>
    <scope>NUCLEOTIDE SEQUENCE [LARGE SCALE GENOMIC DNA]</scope>
    <source>
        <strain evidence="3">TISTR 1511</strain>
    </source>
</reference>
<dbReference type="InterPro" id="IPR004518">
    <property type="entry name" value="MazG-like_dom"/>
</dbReference>
<accession>A0ABW5RGX0</accession>